<protein>
    <submittedName>
        <fullName evidence="8">Cytosine permease</fullName>
    </submittedName>
</protein>
<evidence type="ECO:0000256" key="1">
    <source>
        <dbReference type="ARBA" id="ARBA00004141"/>
    </source>
</evidence>
<feature type="transmembrane region" description="Helical" evidence="7">
    <location>
        <begin position="72"/>
        <end position="95"/>
    </location>
</feature>
<evidence type="ECO:0000256" key="6">
    <source>
        <dbReference type="SAM" id="MobiDB-lite"/>
    </source>
</evidence>
<sequence>MTKAMGPRGGAAGTGSPGTGSSASDNGWPMPRSTRTWGGGSVFTASVATAVATWCFIIGGYVSYYLQAGPGTLAMIAGSLIGILFIALACVPVTAKYGFDTVTSTVPQLGVRGKYLAVALIYLATIGWNIYLIVLLGRSVVAIAGAVDISIPSWTVGLIGVIAIGLVVLILRKGADSVKDFTRLIAAVVILLAVAVIVLIVKDTGWSNLMSLPATAPYDDEKANWASGLEVLISVNLSWWAYTAAIARNGARARSSLWPVVFALGLGVGLGSLAGFYGGLVVPDSAGDPTLFVVDLGGTAFGIVALGFVVVSSFGTTTVGMYSATLALRQLPGIRGLSWRMSTVIAAVPAIVLVGFFPNPVFDNFSVFLAFLAIAFAPMCGIQIVDWYLLRQQRYDIEAIYDATPRSTYWFCGGVNPVAAVSFALGVITYLYLLDPVTYVSRSPFEYMTASIPTVLVAAVAYYLGTRVFYTRAGRFGYRSSLHI</sequence>
<evidence type="ECO:0000256" key="2">
    <source>
        <dbReference type="ARBA" id="ARBA00008974"/>
    </source>
</evidence>
<evidence type="ECO:0000313" key="8">
    <source>
        <dbReference type="EMBL" id="MDF6103835.1"/>
    </source>
</evidence>
<dbReference type="InterPro" id="IPR030191">
    <property type="entry name" value="CodB"/>
</dbReference>
<keyword evidence="4 7" id="KW-1133">Transmembrane helix</keyword>
<accession>A0ABT6C0R1</accession>
<feature type="transmembrane region" description="Helical" evidence="7">
    <location>
        <begin position="369"/>
        <end position="389"/>
    </location>
</feature>
<feature type="transmembrane region" description="Helical" evidence="7">
    <location>
        <begin position="337"/>
        <end position="357"/>
    </location>
</feature>
<feature type="transmembrane region" description="Helical" evidence="7">
    <location>
        <begin position="149"/>
        <end position="171"/>
    </location>
</feature>
<comment type="similarity">
    <text evidence="2">Belongs to the purine-cytosine permease (2.A.39) family.</text>
</comment>
<dbReference type="Proteomes" id="UP001152308">
    <property type="component" value="Unassembled WGS sequence"/>
</dbReference>
<feature type="transmembrane region" description="Helical" evidence="7">
    <location>
        <begin position="183"/>
        <end position="201"/>
    </location>
</feature>
<evidence type="ECO:0000256" key="5">
    <source>
        <dbReference type="ARBA" id="ARBA00023136"/>
    </source>
</evidence>
<feature type="compositionally biased region" description="Gly residues" evidence="6">
    <location>
        <begin position="7"/>
        <end position="18"/>
    </location>
</feature>
<feature type="transmembrane region" description="Helical" evidence="7">
    <location>
        <begin position="257"/>
        <end position="280"/>
    </location>
</feature>
<feature type="transmembrane region" description="Helical" evidence="7">
    <location>
        <begin position="42"/>
        <end position="66"/>
    </location>
</feature>
<dbReference type="Pfam" id="PF02133">
    <property type="entry name" value="Transp_cyt_pur"/>
    <property type="match status" value="1"/>
</dbReference>
<dbReference type="Gene3D" id="1.10.4160.10">
    <property type="entry name" value="Hydantoin permease"/>
    <property type="match status" value="1"/>
</dbReference>
<gene>
    <name evidence="8" type="ORF">L2299_22640</name>
</gene>
<feature type="transmembrane region" description="Helical" evidence="7">
    <location>
        <begin position="409"/>
        <end position="433"/>
    </location>
</feature>
<evidence type="ECO:0000256" key="4">
    <source>
        <dbReference type="ARBA" id="ARBA00022989"/>
    </source>
</evidence>
<dbReference type="EMBL" id="JAKJLQ010000032">
    <property type="protein sequence ID" value="MDF6103835.1"/>
    <property type="molecule type" value="Genomic_DNA"/>
</dbReference>
<feature type="transmembrane region" description="Helical" evidence="7">
    <location>
        <begin position="445"/>
        <end position="465"/>
    </location>
</feature>
<keyword evidence="9" id="KW-1185">Reference proteome</keyword>
<feature type="transmembrane region" description="Helical" evidence="7">
    <location>
        <begin position="225"/>
        <end position="245"/>
    </location>
</feature>
<comment type="caution">
    <text evidence="8">The sequence shown here is derived from an EMBL/GenBank/DDBJ whole genome shotgun (WGS) entry which is preliminary data.</text>
</comment>
<comment type="subcellular location">
    <subcellularLocation>
        <location evidence="1">Membrane</location>
        <topology evidence="1">Multi-pass membrane protein</topology>
    </subcellularLocation>
</comment>
<dbReference type="RefSeq" id="WP_068970408.1">
    <property type="nucleotide sequence ID" value="NZ_CP148027.1"/>
</dbReference>
<dbReference type="PANTHER" id="PTHR30569">
    <property type="entry name" value="CYTOSINE TRANSPORTER CODB"/>
    <property type="match status" value="1"/>
</dbReference>
<keyword evidence="3 7" id="KW-0812">Transmembrane</keyword>
<reference evidence="8" key="1">
    <citation type="journal article" date="2022" name="Data Brief">
        <title>Draft genome sequence data of Gordonia hongkongensis strain EUFUS-Z928 isolated from the octocoral Eunicea fusca.</title>
        <authorList>
            <person name="Sanchez-Suarez J."/>
            <person name="Diaz L."/>
            <person name="Melo-Bolivar J."/>
            <person name="Villamil L."/>
        </authorList>
    </citation>
    <scope>NUCLEOTIDE SEQUENCE</scope>
    <source>
        <strain evidence="8">EUFUS-Z928</strain>
    </source>
</reference>
<feature type="transmembrane region" description="Helical" evidence="7">
    <location>
        <begin position="115"/>
        <end position="137"/>
    </location>
</feature>
<dbReference type="PANTHER" id="PTHR30569:SF0">
    <property type="entry name" value="CYTOSINE PERMEASE"/>
    <property type="match status" value="1"/>
</dbReference>
<name>A0ABT6C0R1_9ACTN</name>
<organism evidence="8 9">
    <name type="scientific">Gordonia hongkongensis</name>
    <dbReference type="NCBI Taxonomy" id="1701090"/>
    <lineage>
        <taxon>Bacteria</taxon>
        <taxon>Bacillati</taxon>
        <taxon>Actinomycetota</taxon>
        <taxon>Actinomycetes</taxon>
        <taxon>Mycobacteriales</taxon>
        <taxon>Gordoniaceae</taxon>
        <taxon>Gordonia</taxon>
    </lineage>
</organism>
<feature type="transmembrane region" description="Helical" evidence="7">
    <location>
        <begin position="300"/>
        <end position="325"/>
    </location>
</feature>
<keyword evidence="5 7" id="KW-0472">Membrane</keyword>
<evidence type="ECO:0000256" key="3">
    <source>
        <dbReference type="ARBA" id="ARBA00022692"/>
    </source>
</evidence>
<evidence type="ECO:0000313" key="9">
    <source>
        <dbReference type="Proteomes" id="UP001152308"/>
    </source>
</evidence>
<reference evidence="8" key="2">
    <citation type="submission" date="2022-01" db="EMBL/GenBank/DDBJ databases">
        <authorList>
            <person name="Sanchez-Suarez J."/>
            <person name="Villamil L."/>
            <person name="Diaz L.E."/>
        </authorList>
    </citation>
    <scope>NUCLEOTIDE SEQUENCE</scope>
    <source>
        <strain evidence="8">EUFUS-Z928</strain>
    </source>
</reference>
<evidence type="ECO:0000256" key="7">
    <source>
        <dbReference type="SAM" id="Phobius"/>
    </source>
</evidence>
<dbReference type="InterPro" id="IPR001248">
    <property type="entry name" value="Pur-cyt_permease"/>
</dbReference>
<feature type="region of interest" description="Disordered" evidence="6">
    <location>
        <begin position="1"/>
        <end position="30"/>
    </location>
</feature>
<proteinExistence type="inferred from homology"/>